<dbReference type="PANTHER" id="PTHR43003">
    <property type="entry name" value="DNA-3-METHYLADENINE GLYCOSYLASE"/>
    <property type="match status" value="1"/>
</dbReference>
<reference evidence="6" key="2">
    <citation type="submission" date="2021-09" db="EMBL/GenBank/DDBJ databases">
        <authorList>
            <person name="Gilroy R."/>
        </authorList>
    </citation>
    <scope>NUCLEOTIDE SEQUENCE</scope>
    <source>
        <strain evidence="6">ChiGjej2B2-7701</strain>
    </source>
</reference>
<dbReference type="GO" id="GO:0006285">
    <property type="term" value="P:base-excision repair, AP site formation"/>
    <property type="evidence" value="ECO:0007669"/>
    <property type="project" value="TreeGrafter"/>
</dbReference>
<dbReference type="Gene3D" id="1.10.340.30">
    <property type="entry name" value="Hypothetical protein, domain 2"/>
    <property type="match status" value="1"/>
</dbReference>
<dbReference type="SUPFAM" id="SSF48150">
    <property type="entry name" value="DNA-glycosylase"/>
    <property type="match status" value="1"/>
</dbReference>
<evidence type="ECO:0000256" key="4">
    <source>
        <dbReference type="ARBA" id="ARBA00023204"/>
    </source>
</evidence>
<feature type="domain" description="HhH-GPD" evidence="5">
    <location>
        <begin position="48"/>
        <end position="199"/>
    </location>
</feature>
<dbReference type="InterPro" id="IPR003265">
    <property type="entry name" value="HhH-GPD_domain"/>
</dbReference>
<dbReference type="GO" id="GO:0032131">
    <property type="term" value="F:alkylated DNA binding"/>
    <property type="evidence" value="ECO:0007669"/>
    <property type="project" value="TreeGrafter"/>
</dbReference>
<dbReference type="PANTHER" id="PTHR43003:SF5">
    <property type="entry name" value="DNA-3-METHYLADENINE GLYCOSYLASE"/>
    <property type="match status" value="1"/>
</dbReference>
<name>A0A921INP5_9ACTN</name>
<dbReference type="Pfam" id="PF00730">
    <property type="entry name" value="HhH-GPD"/>
    <property type="match status" value="1"/>
</dbReference>
<keyword evidence="3" id="KW-0227">DNA damage</keyword>
<gene>
    <name evidence="6" type="ORF">K8U80_01015</name>
</gene>
<dbReference type="GO" id="GO:0005737">
    <property type="term" value="C:cytoplasm"/>
    <property type="evidence" value="ECO:0007669"/>
    <property type="project" value="TreeGrafter"/>
</dbReference>
<evidence type="ECO:0000256" key="2">
    <source>
        <dbReference type="ARBA" id="ARBA00012000"/>
    </source>
</evidence>
<dbReference type="GO" id="GO:0032993">
    <property type="term" value="C:protein-DNA complex"/>
    <property type="evidence" value="ECO:0007669"/>
    <property type="project" value="TreeGrafter"/>
</dbReference>
<dbReference type="Gene3D" id="1.10.1670.40">
    <property type="match status" value="1"/>
</dbReference>
<organism evidence="6 7">
    <name type="scientific">Collinsella ihumii</name>
    <dbReference type="NCBI Taxonomy" id="1720204"/>
    <lineage>
        <taxon>Bacteria</taxon>
        <taxon>Bacillati</taxon>
        <taxon>Actinomycetota</taxon>
        <taxon>Coriobacteriia</taxon>
        <taxon>Coriobacteriales</taxon>
        <taxon>Coriobacteriaceae</taxon>
        <taxon>Collinsella</taxon>
    </lineage>
</organism>
<dbReference type="EC" id="3.2.2.21" evidence="2"/>
<evidence type="ECO:0000256" key="3">
    <source>
        <dbReference type="ARBA" id="ARBA00022763"/>
    </source>
</evidence>
<protein>
    <recommendedName>
        <fullName evidence="2">DNA-3-methyladenine glycosylase II</fullName>
        <ecNumber evidence="2">3.2.2.21</ecNumber>
    </recommendedName>
</protein>
<reference evidence="6" key="1">
    <citation type="journal article" date="2021" name="PeerJ">
        <title>Extensive microbial diversity within the chicken gut microbiome revealed by metagenomics and culture.</title>
        <authorList>
            <person name="Gilroy R."/>
            <person name="Ravi A."/>
            <person name="Getino M."/>
            <person name="Pursley I."/>
            <person name="Horton D.L."/>
            <person name="Alikhan N.F."/>
            <person name="Baker D."/>
            <person name="Gharbi K."/>
            <person name="Hall N."/>
            <person name="Watson M."/>
            <person name="Adriaenssens E.M."/>
            <person name="Foster-Nyarko E."/>
            <person name="Jarju S."/>
            <person name="Secka A."/>
            <person name="Antonio M."/>
            <person name="Oren A."/>
            <person name="Chaudhuri R.R."/>
            <person name="La Ragione R."/>
            <person name="Hildebrand F."/>
            <person name="Pallen M.J."/>
        </authorList>
    </citation>
    <scope>NUCLEOTIDE SEQUENCE</scope>
    <source>
        <strain evidence="6">ChiGjej2B2-7701</strain>
    </source>
</reference>
<dbReference type="GO" id="GO:0006307">
    <property type="term" value="P:DNA alkylation repair"/>
    <property type="evidence" value="ECO:0007669"/>
    <property type="project" value="TreeGrafter"/>
</dbReference>
<keyword evidence="4" id="KW-0234">DNA repair</keyword>
<dbReference type="CDD" id="cd00056">
    <property type="entry name" value="ENDO3c"/>
    <property type="match status" value="1"/>
</dbReference>
<comment type="caution">
    <text evidence="6">The sequence shown here is derived from an EMBL/GenBank/DDBJ whole genome shotgun (WGS) entry which is preliminary data.</text>
</comment>
<dbReference type="Proteomes" id="UP000746751">
    <property type="component" value="Unassembled WGS sequence"/>
</dbReference>
<comment type="catalytic activity">
    <reaction evidence="1">
        <text>Hydrolysis of alkylated DNA, releasing 3-methyladenine, 3-methylguanine, 7-methylguanine and 7-methyladenine.</text>
        <dbReference type="EC" id="3.2.2.21"/>
    </reaction>
</comment>
<accession>A0A921INP5</accession>
<evidence type="ECO:0000256" key="1">
    <source>
        <dbReference type="ARBA" id="ARBA00000086"/>
    </source>
</evidence>
<dbReference type="SMART" id="SM00478">
    <property type="entry name" value="ENDO3c"/>
    <property type="match status" value="1"/>
</dbReference>
<dbReference type="EMBL" id="DYVF01000007">
    <property type="protein sequence ID" value="HJG29958.1"/>
    <property type="molecule type" value="Genomic_DNA"/>
</dbReference>
<dbReference type="InterPro" id="IPR051912">
    <property type="entry name" value="Alkylbase_DNA_Glycosylase/TA"/>
</dbReference>
<proteinExistence type="predicted"/>
<evidence type="ECO:0000313" key="6">
    <source>
        <dbReference type="EMBL" id="HJG29958.1"/>
    </source>
</evidence>
<evidence type="ECO:0000259" key="5">
    <source>
        <dbReference type="SMART" id="SM00478"/>
    </source>
</evidence>
<dbReference type="InterPro" id="IPR011257">
    <property type="entry name" value="DNA_glycosylase"/>
</dbReference>
<dbReference type="GO" id="GO:0008725">
    <property type="term" value="F:DNA-3-methyladenine glycosylase activity"/>
    <property type="evidence" value="ECO:0007669"/>
    <property type="project" value="TreeGrafter"/>
</dbReference>
<sequence>MACFAYGETELAYLRSRDARLAEAIDAIGPVEREVDDDLFSSVVHQIVGQQISTKALATIWARMRERLGTVDAAHVLDAGRDGLQALGISFRKADYLLDFAERVQEGSFDLDAVAALPDEQAISALVSLKGVGRWTAEMILLFCLQRPDVLSFDDLAIQRGMRMLYHHRRITPQLFAKYRRRYSPYGSVSSLYLWAIAGGAIPGMRDWAPKSRKG</sequence>
<dbReference type="AlphaFoldDB" id="A0A921INP5"/>
<dbReference type="GO" id="GO:0043916">
    <property type="term" value="F:DNA-7-methylguanine glycosylase activity"/>
    <property type="evidence" value="ECO:0007669"/>
    <property type="project" value="TreeGrafter"/>
</dbReference>
<evidence type="ECO:0000313" key="7">
    <source>
        <dbReference type="Proteomes" id="UP000746751"/>
    </source>
</evidence>